<dbReference type="PANTHER" id="PTHR33797">
    <property type="entry name" value="ORGANIC HYDROPEROXIDE RESISTANCE PROTEIN-LIKE"/>
    <property type="match status" value="1"/>
</dbReference>
<evidence type="ECO:0000313" key="3">
    <source>
        <dbReference type="Proteomes" id="UP000291822"/>
    </source>
</evidence>
<accession>A0A4R0YGP3</accession>
<name>A0A4R0YGP3_9GAMM</name>
<dbReference type="InterPro" id="IPR015946">
    <property type="entry name" value="KH_dom-like_a/b"/>
</dbReference>
<dbReference type="InterPro" id="IPR003718">
    <property type="entry name" value="OsmC/Ohr_fam"/>
</dbReference>
<dbReference type="Proteomes" id="UP000291822">
    <property type="component" value="Unassembled WGS sequence"/>
</dbReference>
<protein>
    <submittedName>
        <fullName evidence="2">Peroxiredoxin</fullName>
    </submittedName>
</protein>
<comment type="similarity">
    <text evidence="1">Belongs to the OsmC/Ohr family.</text>
</comment>
<gene>
    <name evidence="2" type="ORF">EZM97_32735</name>
</gene>
<dbReference type="AlphaFoldDB" id="A0A4R0YGP3"/>
<proteinExistence type="inferred from homology"/>
<dbReference type="PANTHER" id="PTHR33797:SF2">
    <property type="entry name" value="ORGANIC HYDROPEROXIDE RESISTANCE PROTEIN-LIKE"/>
    <property type="match status" value="1"/>
</dbReference>
<dbReference type="RefSeq" id="WP_131412685.1">
    <property type="nucleotide sequence ID" value="NZ_SJTG01000005.1"/>
</dbReference>
<dbReference type="InterPro" id="IPR019953">
    <property type="entry name" value="OHR"/>
</dbReference>
<evidence type="ECO:0000256" key="1">
    <source>
        <dbReference type="ARBA" id="ARBA00007378"/>
    </source>
</evidence>
<keyword evidence="3" id="KW-1185">Reference proteome</keyword>
<dbReference type="InterPro" id="IPR036102">
    <property type="entry name" value="OsmC/Ohrsf"/>
</dbReference>
<dbReference type="EMBL" id="SJTG01000005">
    <property type="protein sequence ID" value="TCI07353.1"/>
    <property type="molecule type" value="Genomic_DNA"/>
</dbReference>
<reference evidence="2 3" key="1">
    <citation type="submission" date="2019-02" db="EMBL/GenBank/DDBJ databases">
        <title>Dyella amyloliquefaciens sp. nov., isolated from forest soil.</title>
        <authorList>
            <person name="Gao Z.-H."/>
            <person name="Qiu L.-H."/>
        </authorList>
    </citation>
    <scope>NUCLEOTIDE SEQUENCE [LARGE SCALE GENOMIC DNA]</scope>
    <source>
        <strain evidence="2 3">KACC 12747</strain>
    </source>
</reference>
<dbReference type="Pfam" id="PF02566">
    <property type="entry name" value="OsmC"/>
    <property type="match status" value="1"/>
</dbReference>
<dbReference type="Gene3D" id="3.30.300.20">
    <property type="match status" value="1"/>
</dbReference>
<dbReference type="SUPFAM" id="SSF82784">
    <property type="entry name" value="OsmC-like"/>
    <property type="match status" value="1"/>
</dbReference>
<evidence type="ECO:0000313" key="2">
    <source>
        <dbReference type="EMBL" id="TCI07353.1"/>
    </source>
</evidence>
<comment type="caution">
    <text evidence="2">The sequence shown here is derived from an EMBL/GenBank/DDBJ whole genome shotgun (WGS) entry which is preliminary data.</text>
</comment>
<organism evidence="2 3">
    <name type="scientific">Dyella soli</name>
    <dbReference type="NCBI Taxonomy" id="522319"/>
    <lineage>
        <taxon>Bacteria</taxon>
        <taxon>Pseudomonadati</taxon>
        <taxon>Pseudomonadota</taxon>
        <taxon>Gammaproteobacteria</taxon>
        <taxon>Lysobacterales</taxon>
        <taxon>Rhodanobacteraceae</taxon>
        <taxon>Dyella</taxon>
    </lineage>
</organism>
<dbReference type="GO" id="GO:0006979">
    <property type="term" value="P:response to oxidative stress"/>
    <property type="evidence" value="ECO:0007669"/>
    <property type="project" value="InterPro"/>
</dbReference>
<sequence>MTKIEKVAYTGNTHTTVNHDPALQRGDYPVVDIQLSTPGGENYEFKAVEPHPTAEQLFAGAWSACYITAVGIAASLKKVTLPPDISVDIQMDAGQTGPGWFLNAGFTVRLPGLNQEVAEAIAHSAHQMCLYSSAVRGNVEVDLNVVTV</sequence>